<dbReference type="STRING" id="1214101.BN159_2430"/>
<dbReference type="InterPro" id="IPR010982">
    <property type="entry name" value="Lambda_DNA-bd_dom_sf"/>
</dbReference>
<proteinExistence type="predicted"/>
<evidence type="ECO:0000313" key="3">
    <source>
        <dbReference type="EMBL" id="CCK26809.1"/>
    </source>
</evidence>
<dbReference type="InterPro" id="IPR001387">
    <property type="entry name" value="Cro/C1-type_HTH"/>
</dbReference>
<dbReference type="PATRIC" id="fig|1214101.3.peg.2466"/>
<evidence type="ECO:0000259" key="2">
    <source>
        <dbReference type="PROSITE" id="PS50943"/>
    </source>
</evidence>
<dbReference type="CDD" id="cd00093">
    <property type="entry name" value="HTH_XRE"/>
    <property type="match status" value="1"/>
</dbReference>
<dbReference type="PROSITE" id="PS50943">
    <property type="entry name" value="HTH_CROC1"/>
    <property type="match status" value="1"/>
</dbReference>
<sequence>MVRKSGETPRGSDLDCTLLLGAALYQCRLEHGLSLRALARRLGFGSHSGLLDYERGRRILPEYLLTAYEREFGTAAAQLRELRDRALREQARAKVGDLIDRYGVPPVVTPAALRVPPFVGLVSRLAHTLHALPGCMASAVNEAWRTSAGPAQGPEPSANRVWYPRS</sequence>
<dbReference type="GO" id="GO:0003677">
    <property type="term" value="F:DNA binding"/>
    <property type="evidence" value="ECO:0007669"/>
    <property type="project" value="InterPro"/>
</dbReference>
<feature type="domain" description="HTH cro/C1-type" evidence="2">
    <location>
        <begin position="24"/>
        <end position="79"/>
    </location>
</feature>
<keyword evidence="4" id="KW-1185">Reference proteome</keyword>
<dbReference type="RefSeq" id="WP_015657203.1">
    <property type="nucleotide sequence ID" value="NC_020504.1"/>
</dbReference>
<dbReference type="SUPFAM" id="SSF47413">
    <property type="entry name" value="lambda repressor-like DNA-binding domains"/>
    <property type="match status" value="1"/>
</dbReference>
<accession>K4R2E0</accession>
<name>K4R2E0_STRDJ</name>
<dbReference type="eggNOG" id="ENOG502ZE00">
    <property type="taxonomic scope" value="Bacteria"/>
</dbReference>
<reference evidence="3 4" key="1">
    <citation type="journal article" date="2012" name="J. Bacteriol.">
        <title>Genome sequence of the bacterium Streptomyces davawensis JCM 4913 and heterologous production of the unique antibiotic roseoflavin.</title>
        <authorList>
            <person name="Jankowitsch F."/>
            <person name="Schwarz J."/>
            <person name="Ruckert C."/>
            <person name="Gust B."/>
            <person name="Szczepanowski R."/>
            <person name="Blom J."/>
            <person name="Pelzer S."/>
            <person name="Kalinowski J."/>
            <person name="Mack M."/>
        </authorList>
    </citation>
    <scope>NUCLEOTIDE SEQUENCE [LARGE SCALE GENOMIC DNA]</scope>
    <source>
        <strain evidence="4">DSM 101723 / JCM 4913 / KCC S-0913 / 768</strain>
    </source>
</reference>
<organism evidence="3 4">
    <name type="scientific">Streptomyces davaonensis (strain DSM 101723 / JCM 4913 / KCC S-0913 / 768)</name>
    <dbReference type="NCBI Taxonomy" id="1214101"/>
    <lineage>
        <taxon>Bacteria</taxon>
        <taxon>Bacillati</taxon>
        <taxon>Actinomycetota</taxon>
        <taxon>Actinomycetes</taxon>
        <taxon>Kitasatosporales</taxon>
        <taxon>Streptomycetaceae</taxon>
        <taxon>Streptomyces</taxon>
    </lineage>
</organism>
<evidence type="ECO:0000256" key="1">
    <source>
        <dbReference type="SAM" id="MobiDB-lite"/>
    </source>
</evidence>
<dbReference type="KEGG" id="sdv:BN159_2430"/>
<evidence type="ECO:0000313" key="4">
    <source>
        <dbReference type="Proteomes" id="UP000008043"/>
    </source>
</evidence>
<dbReference type="HOGENOM" id="CLU_1601723_0_0_11"/>
<dbReference type="SMART" id="SM00530">
    <property type="entry name" value="HTH_XRE"/>
    <property type="match status" value="1"/>
</dbReference>
<gene>
    <name evidence="3" type="ORF">BN159_2430</name>
</gene>
<dbReference type="Pfam" id="PF13560">
    <property type="entry name" value="HTH_31"/>
    <property type="match status" value="1"/>
</dbReference>
<dbReference type="Proteomes" id="UP000008043">
    <property type="component" value="Chromosome"/>
</dbReference>
<protein>
    <recommendedName>
        <fullName evidence="2">HTH cro/C1-type domain-containing protein</fullName>
    </recommendedName>
</protein>
<feature type="region of interest" description="Disordered" evidence="1">
    <location>
        <begin position="146"/>
        <end position="166"/>
    </location>
</feature>
<dbReference type="EMBL" id="HE971709">
    <property type="protein sequence ID" value="CCK26809.1"/>
    <property type="molecule type" value="Genomic_DNA"/>
</dbReference>
<dbReference type="Gene3D" id="1.10.260.40">
    <property type="entry name" value="lambda repressor-like DNA-binding domains"/>
    <property type="match status" value="1"/>
</dbReference>
<dbReference type="OrthoDB" id="9805171at2"/>
<dbReference type="AlphaFoldDB" id="K4R2E0"/>